<keyword evidence="3 6" id="KW-0812">Transmembrane</keyword>
<comment type="similarity">
    <text evidence="2">Belongs to the MscS (TC 1.A.23) family.</text>
</comment>
<evidence type="ECO:0000313" key="9">
    <source>
        <dbReference type="Proteomes" id="UP000241886"/>
    </source>
</evidence>
<dbReference type="InterPro" id="IPR023408">
    <property type="entry name" value="MscS_beta-dom_sf"/>
</dbReference>
<accession>A0A2R6C4C1</accession>
<dbReference type="InterPro" id="IPR045275">
    <property type="entry name" value="MscS_archaea/bacteria_type"/>
</dbReference>
<dbReference type="InterPro" id="IPR010920">
    <property type="entry name" value="LSM_dom_sf"/>
</dbReference>
<evidence type="ECO:0000256" key="5">
    <source>
        <dbReference type="ARBA" id="ARBA00023136"/>
    </source>
</evidence>
<dbReference type="Pfam" id="PF00924">
    <property type="entry name" value="MS_channel_2nd"/>
    <property type="match status" value="1"/>
</dbReference>
<feature type="domain" description="Mechanosensitive ion channel MscS" evidence="7">
    <location>
        <begin position="126"/>
        <end position="210"/>
    </location>
</feature>
<evidence type="ECO:0000256" key="6">
    <source>
        <dbReference type="SAM" id="Phobius"/>
    </source>
</evidence>
<organism evidence="8 9">
    <name type="scientific">Candidatus Marsarchaeota G2 archaeon ECH_B_SAG-G16</name>
    <dbReference type="NCBI Taxonomy" id="1978167"/>
    <lineage>
        <taxon>Archaea</taxon>
        <taxon>Candidatus Marsarchaeota</taxon>
        <taxon>Candidatus Marsarchaeota group 2</taxon>
    </lineage>
</organism>
<dbReference type="InterPro" id="IPR006685">
    <property type="entry name" value="MscS_channel_2nd"/>
</dbReference>
<dbReference type="AlphaFoldDB" id="A0A2R6C4C1"/>
<evidence type="ECO:0000256" key="4">
    <source>
        <dbReference type="ARBA" id="ARBA00022989"/>
    </source>
</evidence>
<feature type="transmembrane region" description="Helical" evidence="6">
    <location>
        <begin position="12"/>
        <end position="33"/>
    </location>
</feature>
<name>A0A2R6C4C1_9ARCH</name>
<protein>
    <recommendedName>
        <fullName evidence="7">Mechanosensitive ion channel MscS domain-containing protein</fullName>
    </recommendedName>
</protein>
<evidence type="ECO:0000313" key="8">
    <source>
        <dbReference type="EMBL" id="PSO05678.1"/>
    </source>
</evidence>
<dbReference type="SUPFAM" id="SSF50182">
    <property type="entry name" value="Sm-like ribonucleoproteins"/>
    <property type="match status" value="1"/>
</dbReference>
<sequence>MLQMSIKGYLRHFITPILIAVVVLSLVYISIFVLKVVPLKYTEAVYVVITLLLGYYLVSAFSNVVGKAVNKLYGPKKASVAKTTLKYIGYIVLVFAVLRILGVSGVALLAGGTFGGLVIGLAGQQVFSNVLAGLLLLLSRPFEVGDRITVTTWQYGAILPSYPPKYFSDDLLYPGFTGVIKDISLNYTLIKTDQGPLVKIPNNILIQAAFIVHGVDKRWVKTRYEVSKPIDIDHLLDVAREVVRKNEWVVDPEGARITIQNVTPTSIVLAIDALCKGELEDPPRSSLLYELERAISGTKHQVTTMH</sequence>
<comment type="caution">
    <text evidence="8">The sequence shown here is derived from an EMBL/GenBank/DDBJ whole genome shotgun (WGS) entry which is preliminary data.</text>
</comment>
<gene>
    <name evidence="8" type="ORF">B9Q13_01225</name>
</gene>
<evidence type="ECO:0000259" key="7">
    <source>
        <dbReference type="Pfam" id="PF00924"/>
    </source>
</evidence>
<evidence type="ECO:0000256" key="3">
    <source>
        <dbReference type="ARBA" id="ARBA00022692"/>
    </source>
</evidence>
<dbReference type="Proteomes" id="UP000241886">
    <property type="component" value="Unassembled WGS sequence"/>
</dbReference>
<keyword evidence="4 6" id="KW-1133">Transmembrane helix</keyword>
<evidence type="ECO:0000256" key="2">
    <source>
        <dbReference type="ARBA" id="ARBA00008017"/>
    </source>
</evidence>
<reference evidence="8 9" key="1">
    <citation type="submission" date="2017-04" db="EMBL/GenBank/DDBJ databases">
        <title>Novel microbial lineages endemic to geothermal iron-oxide mats fill important gaps in the evolutionary history of Archaea.</title>
        <authorList>
            <person name="Jay Z.J."/>
            <person name="Beam J.P."/>
            <person name="Dlakic M."/>
            <person name="Rusch D.B."/>
            <person name="Kozubal M.A."/>
            <person name="Inskeep W.P."/>
        </authorList>
    </citation>
    <scope>NUCLEOTIDE SEQUENCE [LARGE SCALE GENOMIC DNA]</scope>
    <source>
        <strain evidence="8">ECH_B_SAG-G16</strain>
    </source>
</reference>
<dbReference type="SUPFAM" id="SSF82861">
    <property type="entry name" value="Mechanosensitive channel protein MscS (YggB), transmembrane region"/>
    <property type="match status" value="1"/>
</dbReference>
<feature type="transmembrane region" description="Helical" evidence="6">
    <location>
        <begin position="45"/>
        <end position="66"/>
    </location>
</feature>
<dbReference type="PANTHER" id="PTHR30221">
    <property type="entry name" value="SMALL-CONDUCTANCE MECHANOSENSITIVE CHANNEL"/>
    <property type="match status" value="1"/>
</dbReference>
<dbReference type="Gene3D" id="1.10.287.1260">
    <property type="match status" value="1"/>
</dbReference>
<dbReference type="EMBL" id="NEXO01000019">
    <property type="protein sequence ID" value="PSO05678.1"/>
    <property type="molecule type" value="Genomic_DNA"/>
</dbReference>
<comment type="subcellular location">
    <subcellularLocation>
        <location evidence="1">Membrane</location>
        <topology evidence="1">Multi-pass membrane protein</topology>
    </subcellularLocation>
</comment>
<dbReference type="GO" id="GO:0008381">
    <property type="term" value="F:mechanosensitive monoatomic ion channel activity"/>
    <property type="evidence" value="ECO:0007669"/>
    <property type="project" value="InterPro"/>
</dbReference>
<dbReference type="PANTHER" id="PTHR30221:SF1">
    <property type="entry name" value="SMALL-CONDUCTANCE MECHANOSENSITIVE CHANNEL"/>
    <property type="match status" value="1"/>
</dbReference>
<feature type="transmembrane region" description="Helical" evidence="6">
    <location>
        <begin position="87"/>
        <end position="110"/>
    </location>
</feature>
<evidence type="ECO:0000256" key="1">
    <source>
        <dbReference type="ARBA" id="ARBA00004141"/>
    </source>
</evidence>
<dbReference type="InterPro" id="IPR011014">
    <property type="entry name" value="MscS_channel_TM-2"/>
</dbReference>
<dbReference type="Gene3D" id="2.30.30.60">
    <property type="match status" value="1"/>
</dbReference>
<dbReference type="GO" id="GO:0016020">
    <property type="term" value="C:membrane"/>
    <property type="evidence" value="ECO:0007669"/>
    <property type="project" value="UniProtKB-SubCell"/>
</dbReference>
<proteinExistence type="inferred from homology"/>
<keyword evidence="5 6" id="KW-0472">Membrane</keyword>